<protein>
    <submittedName>
        <fullName evidence="1">Uncharacterized protein</fullName>
    </submittedName>
</protein>
<dbReference type="OrthoDB" id="6933143at2"/>
<dbReference type="STRING" id="1007099.SAMN05216287_3444"/>
<evidence type="ECO:0000313" key="1">
    <source>
        <dbReference type="EMBL" id="SDX66276.1"/>
    </source>
</evidence>
<dbReference type="RefSeq" id="WP_090230864.1">
    <property type="nucleotide sequence ID" value="NZ_FNNU01000005.1"/>
</dbReference>
<gene>
    <name evidence="1" type="ORF">SAMN05216287_3444</name>
</gene>
<dbReference type="AlphaFoldDB" id="A0A1H3DIN1"/>
<accession>A0A1H3DIN1</accession>
<reference evidence="2" key="1">
    <citation type="submission" date="2016-10" db="EMBL/GenBank/DDBJ databases">
        <authorList>
            <person name="Varghese N."/>
            <person name="Submissions S."/>
        </authorList>
    </citation>
    <scope>NUCLEOTIDE SEQUENCE [LARGE SCALE GENOMIC DNA]</scope>
    <source>
        <strain evidence="2">NRRL B-59562</strain>
    </source>
</reference>
<evidence type="ECO:0000313" key="2">
    <source>
        <dbReference type="Proteomes" id="UP000243778"/>
    </source>
</evidence>
<dbReference type="Proteomes" id="UP000243778">
    <property type="component" value="Unassembled WGS sequence"/>
</dbReference>
<name>A0A1H3DIN1_9PSED</name>
<proteinExistence type="predicted"/>
<keyword evidence="2" id="KW-1185">Reference proteome</keyword>
<sequence length="68" mass="7445">MIDIEQVRTLSPVDGAVYVLPEHSSPELLAAFAEALHVASAGVRCLVTCCDVQQLDERAMNAAGWYRR</sequence>
<organism evidence="1 2">
    <name type="scientific">Pseudomonas kuykendallii</name>
    <dbReference type="NCBI Taxonomy" id="1007099"/>
    <lineage>
        <taxon>Bacteria</taxon>
        <taxon>Pseudomonadati</taxon>
        <taxon>Pseudomonadota</taxon>
        <taxon>Gammaproteobacteria</taxon>
        <taxon>Pseudomonadales</taxon>
        <taxon>Pseudomonadaceae</taxon>
        <taxon>Pseudomonas</taxon>
    </lineage>
</organism>
<dbReference type="EMBL" id="FNNU01000005">
    <property type="protein sequence ID" value="SDX66276.1"/>
    <property type="molecule type" value="Genomic_DNA"/>
</dbReference>